<comment type="caution">
    <text evidence="1">The sequence shown here is derived from an EMBL/GenBank/DDBJ whole genome shotgun (WGS) entry which is preliminary data.</text>
</comment>
<evidence type="ECO:0000313" key="1">
    <source>
        <dbReference type="EMBL" id="GLY81810.1"/>
    </source>
</evidence>
<proteinExistence type="predicted"/>
<dbReference type="Proteomes" id="UP001165135">
    <property type="component" value="Unassembled WGS sequence"/>
</dbReference>
<name>A0A9W6RU49_9ACTN</name>
<organism evidence="1 2">
    <name type="scientific">Actinoallomurus iriomotensis</name>
    <dbReference type="NCBI Taxonomy" id="478107"/>
    <lineage>
        <taxon>Bacteria</taxon>
        <taxon>Bacillati</taxon>
        <taxon>Actinomycetota</taxon>
        <taxon>Actinomycetes</taxon>
        <taxon>Streptosporangiales</taxon>
        <taxon>Thermomonosporaceae</taxon>
        <taxon>Actinoallomurus</taxon>
    </lineage>
</organism>
<gene>
    <name evidence="1" type="ORF">Airi01_100770</name>
</gene>
<sequence length="84" mass="9207">MVHDDKGQVMAEDERVEVRVLLTVGDDAELVTLEHSAEAPLRVPAADIARDAGLPAGELPGRRFTAVRRGDGFQDFRLVDDPRV</sequence>
<reference evidence="1" key="1">
    <citation type="submission" date="2023-03" db="EMBL/GenBank/DDBJ databases">
        <title>Actinoallomurus iriomotensis NBRC 103681.</title>
        <authorList>
            <person name="Ichikawa N."/>
            <person name="Sato H."/>
            <person name="Tonouchi N."/>
        </authorList>
    </citation>
    <scope>NUCLEOTIDE SEQUENCE</scope>
    <source>
        <strain evidence="1">NBRC 103681</strain>
    </source>
</reference>
<dbReference type="RefSeq" id="WP_285636743.1">
    <property type="nucleotide sequence ID" value="NZ_BSTJ01000023.1"/>
</dbReference>
<accession>A0A9W6RU49</accession>
<dbReference type="EMBL" id="BSTJ01000023">
    <property type="protein sequence ID" value="GLY81810.1"/>
    <property type="molecule type" value="Genomic_DNA"/>
</dbReference>
<dbReference type="AlphaFoldDB" id="A0A9W6RU49"/>
<evidence type="ECO:0000313" key="2">
    <source>
        <dbReference type="Proteomes" id="UP001165135"/>
    </source>
</evidence>
<protein>
    <submittedName>
        <fullName evidence="1">Uncharacterized protein</fullName>
    </submittedName>
</protein>